<accession>A0A5Q0GXC8</accession>
<evidence type="ECO:0000313" key="3">
    <source>
        <dbReference type="Proteomes" id="UP000325787"/>
    </source>
</evidence>
<dbReference type="NCBIfam" id="TIGR01443">
    <property type="entry name" value="intein_Cterm"/>
    <property type="match status" value="1"/>
</dbReference>
<proteinExistence type="predicted"/>
<feature type="domain" description="Hint" evidence="1">
    <location>
        <begin position="339"/>
        <end position="441"/>
    </location>
</feature>
<dbReference type="Gene3D" id="2.170.16.10">
    <property type="entry name" value="Hedgehog/Intein (Hint) domain"/>
    <property type="match status" value="1"/>
</dbReference>
<dbReference type="InterPro" id="IPR050708">
    <property type="entry name" value="T6SS_VgrG/RHS"/>
</dbReference>
<dbReference type="SUPFAM" id="SSF51294">
    <property type="entry name" value="Hedgehog/intein (Hint) domain"/>
    <property type="match status" value="1"/>
</dbReference>
<evidence type="ECO:0000313" key="2">
    <source>
        <dbReference type="EMBL" id="QFZ18618.1"/>
    </source>
</evidence>
<dbReference type="PANTHER" id="PTHR32305">
    <property type="match status" value="1"/>
</dbReference>
<keyword evidence="3" id="KW-1185">Reference proteome</keyword>
<name>A0A5Q0GXC8_SACSY</name>
<dbReference type="NCBIfam" id="TIGR03696">
    <property type="entry name" value="Rhs_assc_core"/>
    <property type="match status" value="1"/>
</dbReference>
<dbReference type="CDD" id="cd00081">
    <property type="entry name" value="Hint"/>
    <property type="match status" value="1"/>
</dbReference>
<dbReference type="Gene3D" id="2.180.10.10">
    <property type="entry name" value="RHS repeat-associated core"/>
    <property type="match status" value="1"/>
</dbReference>
<evidence type="ECO:0000259" key="1">
    <source>
        <dbReference type="SMART" id="SM00306"/>
    </source>
</evidence>
<gene>
    <name evidence="2" type="ORF">EKG83_15135</name>
</gene>
<sequence>MISREPSATTLYVFGQEIRLETGTSIPSWTRWYSHGDQTVAVRNSVTGLKWLIPDHQGTNQITVAKDANLTVTQRRQTPYGANRGTAPPSWPDRLGFVGGRNDESGLTQVGARLYDNASGRFLSADPVIDNNDPQQLNGYAYANNSPVTFSDPTGLIRDCGPDGVMCGLDRRMFSGDKDAQQAQHEKEKRSVQSYRRAVQQYTAAVKAETEQAMTQQGVSWEDYQRALADAHKTKWDVIKEVAWDVLKEISGWNDIVDCFTKGDIWGCAGLVAGLVPWGKVGKILEAGWNAIKAVDRLASIVSKAQGVLRRVQGIAEQAARAVTEKFQKTSSGGGSCAWHSFVAGTRVLMADGSTKPISEVKIGGEVKATDPATGETTNREVVGTIVHDDEGDMTKLTVASQDGATGSVDATSWHPVWVDAEGRFVNIGDLKPGQVLTSADGTSPVVTDVDRYTHFEPVYDLTVEGVHTYYVVIGVDDMLVHNCGDNMDFVHGTSAAHADNIEANGLSADGARAGFHGGSLGQPGKLFTYQVHGAGESETLSAAATFARSRTPSGQDSSILIFRTCACIYNRLTNEGHISTHVTDETTGRIEHIFGGGAMPHLELIHRRTF</sequence>
<dbReference type="InterPro" id="IPR003587">
    <property type="entry name" value="Hint_dom_N"/>
</dbReference>
<dbReference type="SMART" id="SM00306">
    <property type="entry name" value="HintN"/>
    <property type="match status" value="1"/>
</dbReference>
<dbReference type="Proteomes" id="UP000325787">
    <property type="component" value="Chromosome"/>
</dbReference>
<dbReference type="Pfam" id="PF07591">
    <property type="entry name" value="PT-HINT"/>
    <property type="match status" value="1"/>
</dbReference>
<organism evidence="2 3">
    <name type="scientific">Saccharothrix syringae</name>
    <name type="common">Nocardiopsis syringae</name>
    <dbReference type="NCBI Taxonomy" id="103733"/>
    <lineage>
        <taxon>Bacteria</taxon>
        <taxon>Bacillati</taxon>
        <taxon>Actinomycetota</taxon>
        <taxon>Actinomycetes</taxon>
        <taxon>Pseudonocardiales</taxon>
        <taxon>Pseudonocardiaceae</taxon>
        <taxon>Saccharothrix</taxon>
    </lineage>
</organism>
<dbReference type="AlphaFoldDB" id="A0A5Q0GXC8"/>
<dbReference type="InterPro" id="IPR022385">
    <property type="entry name" value="Rhs_assc_core"/>
</dbReference>
<reference evidence="3" key="1">
    <citation type="journal article" date="2021" name="Curr. Microbiol.">
        <title>Complete genome of nocamycin-producing strain Saccharothrix syringae NRRL B-16468 reveals the biosynthetic potential for secondary metabolites.</title>
        <authorList>
            <person name="Mo X."/>
            <person name="Yang S."/>
        </authorList>
    </citation>
    <scope>NUCLEOTIDE SEQUENCE [LARGE SCALE GENOMIC DNA]</scope>
    <source>
        <strain evidence="3">ATCC 51364 / DSM 43886 / JCM 6844 / KCTC 9398 / NBRC 14523 / NRRL B-16468 / INA 2240</strain>
    </source>
</reference>
<dbReference type="RefSeq" id="WP_153278125.1">
    <property type="nucleotide sequence ID" value="NZ_CP034550.1"/>
</dbReference>
<dbReference type="EMBL" id="CP034550">
    <property type="protein sequence ID" value="QFZ18618.1"/>
    <property type="molecule type" value="Genomic_DNA"/>
</dbReference>
<protein>
    <recommendedName>
        <fullName evidence="1">Hint domain-containing protein</fullName>
    </recommendedName>
</protein>
<dbReference type="InterPro" id="IPR036844">
    <property type="entry name" value="Hint_dom_sf"/>
</dbReference>
<dbReference type="PROSITE" id="PS50818">
    <property type="entry name" value="INTEIN_C_TER"/>
    <property type="match status" value="1"/>
</dbReference>
<dbReference type="PANTHER" id="PTHR32305:SF17">
    <property type="entry name" value="TRNA NUCLEASE WAPA"/>
    <property type="match status" value="1"/>
</dbReference>
<dbReference type="KEGG" id="ssyi:EKG83_15135"/>
<dbReference type="InterPro" id="IPR030934">
    <property type="entry name" value="Intein_C"/>
</dbReference>